<dbReference type="GO" id="GO:0004315">
    <property type="term" value="F:3-oxoacyl-[acyl-carrier-protein] synthase activity"/>
    <property type="evidence" value="ECO:0007669"/>
    <property type="project" value="InterPro"/>
</dbReference>
<keyword evidence="8 14" id="KW-0511">Multifunctional enzyme</keyword>
<evidence type="ECO:0000256" key="1">
    <source>
        <dbReference type="ARBA" id="ARBA00005194"/>
    </source>
</evidence>
<evidence type="ECO:0000256" key="4">
    <source>
        <dbReference type="ARBA" id="ARBA00022679"/>
    </source>
</evidence>
<dbReference type="HAMAP" id="MF_01815">
    <property type="entry name" value="FabH"/>
    <property type="match status" value="1"/>
</dbReference>
<reference evidence="17" key="1">
    <citation type="submission" date="2020-08" db="EMBL/GenBank/DDBJ databases">
        <title>Genome public.</title>
        <authorList>
            <person name="Liu C."/>
            <person name="Sun Q."/>
        </authorList>
    </citation>
    <scope>NUCLEOTIDE SEQUENCE</scope>
    <source>
        <strain evidence="17">NSJ-32</strain>
    </source>
</reference>
<feature type="active site" evidence="14">
    <location>
        <position position="317"/>
    </location>
</feature>
<comment type="pathway">
    <text evidence="1 14">Lipid metabolism; fatty acid biosynthesis.</text>
</comment>
<evidence type="ECO:0000256" key="2">
    <source>
        <dbReference type="ARBA" id="ARBA00008642"/>
    </source>
</evidence>
<evidence type="ECO:0000256" key="6">
    <source>
        <dbReference type="ARBA" id="ARBA00023098"/>
    </source>
</evidence>
<dbReference type="RefSeq" id="WP_177713955.1">
    <property type="nucleotide sequence ID" value="NZ_JACRSQ010000034.1"/>
</dbReference>
<dbReference type="NCBIfam" id="NF006829">
    <property type="entry name" value="PRK09352.1"/>
    <property type="match status" value="1"/>
</dbReference>
<dbReference type="GO" id="GO:0033818">
    <property type="term" value="F:beta-ketoacyl-acyl-carrier-protein synthase III activity"/>
    <property type="evidence" value="ECO:0007669"/>
    <property type="project" value="UniProtKB-UniRule"/>
</dbReference>
<dbReference type="Gene3D" id="3.40.47.10">
    <property type="match status" value="1"/>
</dbReference>
<comment type="similarity">
    <text evidence="2 14">Belongs to the thiolase-like superfamily. FabH family.</text>
</comment>
<name>A0A926I218_9FIRM</name>
<accession>A0A926I218</accession>
<keyword evidence="5 14" id="KW-0276">Fatty acid metabolism</keyword>
<dbReference type="Proteomes" id="UP000657006">
    <property type="component" value="Unassembled WGS sequence"/>
</dbReference>
<comment type="catalytic activity">
    <reaction evidence="10">
        <text>malonyl-[ACP] + acetyl-CoA + H(+) = 3-oxobutanoyl-[ACP] + CO2 + CoA</text>
        <dbReference type="Rhea" id="RHEA:12080"/>
        <dbReference type="Rhea" id="RHEA-COMP:9623"/>
        <dbReference type="Rhea" id="RHEA-COMP:9625"/>
        <dbReference type="ChEBI" id="CHEBI:15378"/>
        <dbReference type="ChEBI" id="CHEBI:16526"/>
        <dbReference type="ChEBI" id="CHEBI:57287"/>
        <dbReference type="ChEBI" id="CHEBI:57288"/>
        <dbReference type="ChEBI" id="CHEBI:78449"/>
        <dbReference type="ChEBI" id="CHEBI:78450"/>
        <dbReference type="EC" id="2.3.1.180"/>
    </reaction>
    <physiologicalReaction direction="left-to-right" evidence="10">
        <dbReference type="Rhea" id="RHEA:12081"/>
    </physiologicalReaction>
</comment>
<dbReference type="InterPro" id="IPR013747">
    <property type="entry name" value="ACP_syn_III_C"/>
</dbReference>
<dbReference type="GO" id="GO:0006633">
    <property type="term" value="P:fatty acid biosynthetic process"/>
    <property type="evidence" value="ECO:0007669"/>
    <property type="project" value="UniProtKB-UniRule"/>
</dbReference>
<dbReference type="SUPFAM" id="SSF53901">
    <property type="entry name" value="Thiolase-like"/>
    <property type="match status" value="1"/>
</dbReference>
<evidence type="ECO:0000256" key="5">
    <source>
        <dbReference type="ARBA" id="ARBA00022832"/>
    </source>
</evidence>
<comment type="subunit">
    <text evidence="14">Homodimer.</text>
</comment>
<comment type="subcellular location">
    <subcellularLocation>
        <location evidence="14">Cytoplasm</location>
    </subcellularLocation>
</comment>
<evidence type="ECO:0000313" key="17">
    <source>
        <dbReference type="EMBL" id="MBC8544849.1"/>
    </source>
</evidence>
<keyword evidence="4 14" id="KW-0808">Transferase</keyword>
<evidence type="ECO:0000259" key="16">
    <source>
        <dbReference type="Pfam" id="PF08545"/>
    </source>
</evidence>
<evidence type="ECO:0000256" key="8">
    <source>
        <dbReference type="ARBA" id="ARBA00023268"/>
    </source>
</evidence>
<evidence type="ECO:0000259" key="15">
    <source>
        <dbReference type="Pfam" id="PF08541"/>
    </source>
</evidence>
<keyword evidence="9 14" id="KW-0012">Acyltransferase</keyword>
<feature type="region of interest" description="ACP-binding" evidence="14">
    <location>
        <begin position="288"/>
        <end position="292"/>
    </location>
</feature>
<comment type="function">
    <text evidence="14">Catalyzes the condensation reaction of fatty acid synthesis by the addition to an acyl acceptor of two carbons from malonyl-ACP. Catalyzes the first condensation reaction which initiates fatty acid synthesis and may therefore play a role in governing the total rate of fatty acid production. Possesses both acetoacetyl-ACP synthase and acetyl transacylase activities. Its substrate specificity determines the biosynthesis of branched-chain and/or straight-chain of fatty acids.</text>
</comment>
<dbReference type="PANTHER" id="PTHR43091">
    <property type="entry name" value="3-OXOACYL-[ACYL-CARRIER-PROTEIN] SYNTHASE"/>
    <property type="match status" value="1"/>
</dbReference>
<comment type="caution">
    <text evidence="17">The sequence shown here is derived from an EMBL/GenBank/DDBJ whole genome shotgun (WGS) entry which is preliminary data.</text>
</comment>
<keyword evidence="7 14" id="KW-0275">Fatty acid biosynthesis</keyword>
<feature type="active site" evidence="14">
    <location>
        <position position="130"/>
    </location>
</feature>
<dbReference type="Pfam" id="PF08541">
    <property type="entry name" value="ACP_syn_III_C"/>
    <property type="match status" value="1"/>
</dbReference>
<protein>
    <recommendedName>
        <fullName evidence="14">Beta-ketoacyl-[acyl-carrier-protein] synthase III</fullName>
        <shortName evidence="14">Beta-ketoacyl-ACP synthase III</shortName>
        <shortName evidence="14">KAS III</shortName>
        <ecNumber evidence="14">2.3.1.180</ecNumber>
    </recommendedName>
    <alternativeName>
        <fullName evidence="14">3-oxoacyl-[acyl-carrier-protein] synthase 3</fullName>
    </alternativeName>
    <alternativeName>
        <fullName evidence="14">3-oxoacyl-[acyl-carrier-protein] synthase III</fullName>
    </alternativeName>
</protein>
<keyword evidence="6 14" id="KW-0443">Lipid metabolism</keyword>
<keyword evidence="3 14" id="KW-0444">Lipid biosynthesis</keyword>
<keyword evidence="14" id="KW-0963">Cytoplasm</keyword>
<keyword evidence="18" id="KW-1185">Reference proteome</keyword>
<dbReference type="InterPro" id="IPR004655">
    <property type="entry name" value="FabH"/>
</dbReference>
<comment type="catalytic activity">
    <reaction evidence="12">
        <text>2-methylpropanoyl-CoA + malonyl-[ACP] + H(+) = 4-methyl-3-oxopentanoyl-[ACP] + CO2 + CoA</text>
        <dbReference type="Rhea" id="RHEA:42268"/>
        <dbReference type="Rhea" id="RHEA-COMP:9623"/>
        <dbReference type="Rhea" id="RHEA-COMP:9940"/>
        <dbReference type="ChEBI" id="CHEBI:15378"/>
        <dbReference type="ChEBI" id="CHEBI:16526"/>
        <dbReference type="ChEBI" id="CHEBI:57287"/>
        <dbReference type="ChEBI" id="CHEBI:57338"/>
        <dbReference type="ChEBI" id="CHEBI:78449"/>
        <dbReference type="ChEBI" id="CHEBI:78820"/>
        <dbReference type="EC" id="2.3.1.300"/>
    </reaction>
    <physiologicalReaction direction="left-to-right" evidence="12">
        <dbReference type="Rhea" id="RHEA:42269"/>
    </physiologicalReaction>
</comment>
<evidence type="ECO:0000313" key="18">
    <source>
        <dbReference type="Proteomes" id="UP000657006"/>
    </source>
</evidence>
<gene>
    <name evidence="14" type="primary">fabH</name>
    <name evidence="17" type="ORF">H8730_14975</name>
</gene>
<dbReference type="CDD" id="cd00830">
    <property type="entry name" value="KAS_III"/>
    <property type="match status" value="1"/>
</dbReference>
<evidence type="ECO:0000256" key="3">
    <source>
        <dbReference type="ARBA" id="ARBA00022516"/>
    </source>
</evidence>
<dbReference type="InterPro" id="IPR016039">
    <property type="entry name" value="Thiolase-like"/>
</dbReference>
<feature type="domain" description="Beta-ketoacyl-[acyl-carrier-protein] synthase III N-terminal" evidence="16">
    <location>
        <begin position="124"/>
        <end position="201"/>
    </location>
</feature>
<comment type="domain">
    <text evidence="14">The last Arg residue of the ACP-binding site is essential for the weak association between ACP/AcpP and FabH.</text>
</comment>
<sequence>MDQKEKQRCYNYQNRQDLFGNIGILGTGSALPEMVLSNDDLAEIMDTSDEWIQTRTGIGQRHIATKETTVTLAVKAAKRAMEMAGITGDEIDLIIATTVTPDYRFPSVSCLVQREIRAAGVPCFDLSAACSGFIYAVSTAYKFLQTGMYRHVLVVSAETLSRLVDWSDRSTAVLFGDGAGAVVLGPKQGSGLLVEELGADGAGAQLIVSSDLNSRDGRYLSRMKVEEMEPDDPRQMLAEIEKNATPYMTMDGREVYKFTTTTVVQSIRRVLESAGLESADVSKFILHQANSRIIDAVAKRMKVPMEKFPMSIHDNANTSSSTVPILLDNLVRAGAMQSGERFILSGFGAGLTWASALLSW</sequence>
<evidence type="ECO:0000256" key="10">
    <source>
        <dbReference type="ARBA" id="ARBA00051096"/>
    </source>
</evidence>
<evidence type="ECO:0000256" key="14">
    <source>
        <dbReference type="HAMAP-Rule" id="MF_01815"/>
    </source>
</evidence>
<dbReference type="EC" id="2.3.1.180" evidence="14"/>
<evidence type="ECO:0000256" key="9">
    <source>
        <dbReference type="ARBA" id="ARBA00023315"/>
    </source>
</evidence>
<dbReference type="InterPro" id="IPR013751">
    <property type="entry name" value="ACP_syn_III_N"/>
</dbReference>
<organism evidence="17 18">
    <name type="scientific">Bianquea renquensis</name>
    <dbReference type="NCBI Taxonomy" id="2763661"/>
    <lineage>
        <taxon>Bacteria</taxon>
        <taxon>Bacillati</taxon>
        <taxon>Bacillota</taxon>
        <taxon>Clostridia</taxon>
        <taxon>Eubacteriales</taxon>
        <taxon>Bianqueaceae</taxon>
        <taxon>Bianquea</taxon>
    </lineage>
</organism>
<evidence type="ECO:0000256" key="13">
    <source>
        <dbReference type="ARBA" id="ARBA00052985"/>
    </source>
</evidence>
<dbReference type="GO" id="GO:0005737">
    <property type="term" value="C:cytoplasm"/>
    <property type="evidence" value="ECO:0007669"/>
    <property type="project" value="UniProtKB-SubCell"/>
</dbReference>
<dbReference type="PANTHER" id="PTHR43091:SF1">
    <property type="entry name" value="BETA-KETOACYL-[ACYL-CARRIER-PROTEIN] SYNTHASE III, CHLOROPLASTIC"/>
    <property type="match status" value="1"/>
</dbReference>
<comment type="catalytic activity">
    <reaction evidence="13">
        <text>3-methylbutanoyl-CoA + malonyl-[ACP] + H(+) = 5-methyl-3-oxohexanoyl-[ACP] + CO2 + CoA</text>
        <dbReference type="Rhea" id="RHEA:42272"/>
        <dbReference type="Rhea" id="RHEA-COMP:9623"/>
        <dbReference type="Rhea" id="RHEA-COMP:9941"/>
        <dbReference type="ChEBI" id="CHEBI:15378"/>
        <dbReference type="ChEBI" id="CHEBI:16526"/>
        <dbReference type="ChEBI" id="CHEBI:57287"/>
        <dbReference type="ChEBI" id="CHEBI:57345"/>
        <dbReference type="ChEBI" id="CHEBI:78449"/>
        <dbReference type="ChEBI" id="CHEBI:78822"/>
        <dbReference type="EC" id="2.3.1.300"/>
    </reaction>
    <physiologicalReaction direction="left-to-right" evidence="13">
        <dbReference type="Rhea" id="RHEA:42273"/>
    </physiologicalReaction>
</comment>
<comment type="catalytic activity">
    <reaction evidence="11">
        <text>(2S)-2-methylbutanoyl-CoA + malonyl-[ACP] + H(+) = (4S)-4-methyl-3-oxohexanoyl-[ACP] + CO2 + CoA</text>
        <dbReference type="Rhea" id="RHEA:42276"/>
        <dbReference type="Rhea" id="RHEA-COMP:9623"/>
        <dbReference type="Rhea" id="RHEA-COMP:17148"/>
        <dbReference type="ChEBI" id="CHEBI:15378"/>
        <dbReference type="ChEBI" id="CHEBI:16526"/>
        <dbReference type="ChEBI" id="CHEBI:57287"/>
        <dbReference type="ChEBI" id="CHEBI:78449"/>
        <dbReference type="ChEBI" id="CHEBI:88166"/>
        <dbReference type="ChEBI" id="CHEBI:167462"/>
        <dbReference type="EC" id="2.3.1.300"/>
    </reaction>
    <physiologicalReaction direction="left-to-right" evidence="11">
        <dbReference type="Rhea" id="RHEA:42277"/>
    </physiologicalReaction>
</comment>
<dbReference type="Pfam" id="PF08545">
    <property type="entry name" value="ACP_syn_III"/>
    <property type="match status" value="1"/>
</dbReference>
<dbReference type="FunFam" id="3.40.47.10:FF:000004">
    <property type="entry name" value="3-oxoacyl-[acyl-carrier-protein] synthase 3"/>
    <property type="match status" value="1"/>
</dbReference>
<proteinExistence type="inferred from homology"/>
<evidence type="ECO:0000256" key="7">
    <source>
        <dbReference type="ARBA" id="ARBA00023160"/>
    </source>
</evidence>
<evidence type="ECO:0000256" key="12">
    <source>
        <dbReference type="ARBA" id="ARBA00052467"/>
    </source>
</evidence>
<feature type="domain" description="Beta-ketoacyl-[acyl-carrier-protein] synthase III C-terminal" evidence="15">
    <location>
        <begin position="271"/>
        <end position="360"/>
    </location>
</feature>
<dbReference type="NCBIfam" id="TIGR00747">
    <property type="entry name" value="fabH"/>
    <property type="match status" value="1"/>
</dbReference>
<evidence type="ECO:0000256" key="11">
    <source>
        <dbReference type="ARBA" id="ARBA00052407"/>
    </source>
</evidence>
<dbReference type="EMBL" id="JACRSQ010000034">
    <property type="protein sequence ID" value="MBC8544849.1"/>
    <property type="molecule type" value="Genomic_DNA"/>
</dbReference>
<feature type="active site" evidence="14">
    <location>
        <position position="287"/>
    </location>
</feature>
<dbReference type="AlphaFoldDB" id="A0A926I218"/>